<dbReference type="AlphaFoldDB" id="A0A554W464"/>
<evidence type="ECO:0008006" key="3">
    <source>
        <dbReference type="Google" id="ProtNLM"/>
    </source>
</evidence>
<comment type="caution">
    <text evidence="1">The sequence shown here is derived from an EMBL/GenBank/DDBJ whole genome shotgun (WGS) entry which is preliminary data.</text>
</comment>
<dbReference type="OrthoDB" id="5296954at2"/>
<proteinExistence type="predicted"/>
<accession>A0A554W464</accession>
<dbReference type="Proteomes" id="UP000315736">
    <property type="component" value="Unassembled WGS sequence"/>
</dbReference>
<protein>
    <recommendedName>
        <fullName evidence="3">Lipoprotein</fullName>
    </recommendedName>
</protein>
<evidence type="ECO:0000313" key="2">
    <source>
        <dbReference type="Proteomes" id="UP000315736"/>
    </source>
</evidence>
<evidence type="ECO:0000313" key="1">
    <source>
        <dbReference type="EMBL" id="TSE18370.1"/>
    </source>
</evidence>
<reference evidence="1 2" key="1">
    <citation type="submission" date="2019-07" db="EMBL/GenBank/DDBJ databases">
        <title>Tepidimonas alkaliphilus YIM 72238 draft genome.</title>
        <authorList>
            <person name="Da Costa M.S."/>
            <person name="Froufe H.J.C."/>
            <person name="Egas C."/>
            <person name="Albuquerque L."/>
        </authorList>
    </citation>
    <scope>NUCLEOTIDE SEQUENCE [LARGE SCALE GENOMIC DNA]</scope>
    <source>
        <strain evidence="1 2">YIM 72238</strain>
    </source>
</reference>
<dbReference type="InterPro" id="IPR024409">
    <property type="entry name" value="DUF3833"/>
</dbReference>
<gene>
    <name evidence="1" type="ORF">Talka_02219</name>
</gene>
<dbReference type="Pfam" id="PF12915">
    <property type="entry name" value="DUF3833"/>
    <property type="match status" value="1"/>
</dbReference>
<dbReference type="EMBL" id="VJNB01000015">
    <property type="protein sequence ID" value="TSE18370.1"/>
    <property type="molecule type" value="Genomic_DNA"/>
</dbReference>
<dbReference type="RefSeq" id="WP_143891406.1">
    <property type="nucleotide sequence ID" value="NZ_VJNB01000015.1"/>
</dbReference>
<sequence length="195" mass="21861">MNATPTACSDLPNRPHHGRRAAALGLAAFALALAGCATPTPQQYAAERPALDLKTYFNGRLVAHGMFQDRFGHVRRRFVVEMTAQWQGRDGVLDERFTYSDGATERRVWRLTDLGDGRYEGRADDVVGAAQGVAAGNALNWRYTLALPVDGRVWEVQFDDWMFLIDERTMLNRATMSKWGIRLGEVTLSFTRLDP</sequence>
<keyword evidence="2" id="KW-1185">Reference proteome</keyword>
<name>A0A554W464_9BURK</name>
<organism evidence="1 2">
    <name type="scientific">Tepidimonas alkaliphilus</name>
    <dbReference type="NCBI Taxonomy" id="2588942"/>
    <lineage>
        <taxon>Bacteria</taxon>
        <taxon>Pseudomonadati</taxon>
        <taxon>Pseudomonadota</taxon>
        <taxon>Betaproteobacteria</taxon>
        <taxon>Burkholderiales</taxon>
        <taxon>Tepidimonas</taxon>
    </lineage>
</organism>